<feature type="chain" id="PRO_5004347413" evidence="1">
    <location>
        <begin position="21"/>
        <end position="162"/>
    </location>
</feature>
<keyword evidence="3" id="KW-1185">Reference proteome</keyword>
<dbReference type="PANTHER" id="PTHR11803:SF59">
    <property type="entry name" value="ENDORIBONUCLEASE"/>
    <property type="match status" value="1"/>
</dbReference>
<dbReference type="PATRIC" id="fig|1292034.3.peg.2151"/>
<comment type="caution">
    <text evidence="2">The sequence shown here is derived from an EMBL/GenBank/DDBJ whole genome shotgun (WGS) entry which is preliminary data.</text>
</comment>
<feature type="signal peptide" evidence="1">
    <location>
        <begin position="1"/>
        <end position="20"/>
    </location>
</feature>
<gene>
    <name evidence="2" type="ORF">OR37_02167</name>
</gene>
<dbReference type="Pfam" id="PF01042">
    <property type="entry name" value="Ribonuc_L-PSP"/>
    <property type="match status" value="1"/>
</dbReference>
<dbReference type="Gene3D" id="3.30.1330.40">
    <property type="entry name" value="RutC-like"/>
    <property type="match status" value="1"/>
</dbReference>
<reference evidence="2 3" key="1">
    <citation type="journal article" date="2013" name="Genome Announc.">
        <title>Draft Genome Sequence for Caulobacter sp. Strain OR37, a Bacterium Tolerant to Heavy Metals.</title>
        <authorList>
            <person name="Utturkar S.M."/>
            <person name="Bollmann A."/>
            <person name="Brzoska R.M."/>
            <person name="Klingeman D.M."/>
            <person name="Epstein S.E."/>
            <person name="Palumbo A.V."/>
            <person name="Brown S.D."/>
        </authorList>
    </citation>
    <scope>NUCLEOTIDE SEQUENCE [LARGE SCALE GENOMIC DNA]</scope>
    <source>
        <strain evidence="2 3">OR37</strain>
    </source>
</reference>
<dbReference type="STRING" id="1292034.OR37_02167"/>
<name>R0CZP1_CAUVI</name>
<dbReference type="AlphaFoldDB" id="R0CZP1"/>
<dbReference type="SUPFAM" id="SSF55298">
    <property type="entry name" value="YjgF-like"/>
    <property type="match status" value="1"/>
</dbReference>
<dbReference type="RefSeq" id="WP_004619495.1">
    <property type="nucleotide sequence ID" value="NZ_APMP01000011.1"/>
</dbReference>
<accession>R0CZP1</accession>
<dbReference type="Proteomes" id="UP000013063">
    <property type="component" value="Unassembled WGS sequence"/>
</dbReference>
<dbReference type="OrthoDB" id="9803101at2"/>
<evidence type="ECO:0000313" key="2">
    <source>
        <dbReference type="EMBL" id="ENZ81931.1"/>
    </source>
</evidence>
<proteinExistence type="predicted"/>
<keyword evidence="1" id="KW-0732">Signal</keyword>
<dbReference type="InterPro" id="IPR006175">
    <property type="entry name" value="YjgF/YER057c/UK114"/>
</dbReference>
<dbReference type="PANTHER" id="PTHR11803">
    <property type="entry name" value="2-IMINOBUTANOATE/2-IMINOPROPANOATE DEAMINASE RIDA"/>
    <property type="match status" value="1"/>
</dbReference>
<sequence length="162" mass="16955" precursor="true">MKRLAALAVGLCALAGAAHSQEIVRGGDPKSPIASVVTVPPGYETIYVSGLTPAVVNKDATGPAMFGGDTKTQTMSVLTRIQDTLKSQGATMADVVMMRVLLVGDPAKDGKMDFAGMMEAYKTFFGTAEQPNKPARITSQVASLVQPGMLVEIEVQAAKKVK</sequence>
<protein>
    <submittedName>
        <fullName evidence="2">Putative translation initiation inhibitor, yjgF family</fullName>
    </submittedName>
</protein>
<dbReference type="GO" id="GO:0005829">
    <property type="term" value="C:cytosol"/>
    <property type="evidence" value="ECO:0007669"/>
    <property type="project" value="TreeGrafter"/>
</dbReference>
<dbReference type="CDD" id="cd06151">
    <property type="entry name" value="YjgF_YER057c_UK114_like_3"/>
    <property type="match status" value="1"/>
</dbReference>
<dbReference type="InterPro" id="IPR035959">
    <property type="entry name" value="RutC-like_sf"/>
</dbReference>
<evidence type="ECO:0000313" key="3">
    <source>
        <dbReference type="Proteomes" id="UP000013063"/>
    </source>
</evidence>
<organism evidence="2 3">
    <name type="scientific">Caulobacter vibrioides OR37</name>
    <dbReference type="NCBI Taxonomy" id="1292034"/>
    <lineage>
        <taxon>Bacteria</taxon>
        <taxon>Pseudomonadati</taxon>
        <taxon>Pseudomonadota</taxon>
        <taxon>Alphaproteobacteria</taxon>
        <taxon>Caulobacterales</taxon>
        <taxon>Caulobacteraceae</taxon>
        <taxon>Caulobacter</taxon>
    </lineage>
</organism>
<dbReference type="EMBL" id="APMP01000011">
    <property type="protein sequence ID" value="ENZ81931.1"/>
    <property type="molecule type" value="Genomic_DNA"/>
</dbReference>
<dbReference type="eggNOG" id="COG0251">
    <property type="taxonomic scope" value="Bacteria"/>
</dbReference>
<dbReference type="GO" id="GO:0019239">
    <property type="term" value="F:deaminase activity"/>
    <property type="evidence" value="ECO:0007669"/>
    <property type="project" value="TreeGrafter"/>
</dbReference>
<evidence type="ECO:0000256" key="1">
    <source>
        <dbReference type="SAM" id="SignalP"/>
    </source>
</evidence>